<evidence type="ECO:0000259" key="8">
    <source>
        <dbReference type="Pfam" id="PF00924"/>
    </source>
</evidence>
<proteinExistence type="inferred from homology"/>
<dbReference type="InterPro" id="IPR006685">
    <property type="entry name" value="MscS_channel_2nd"/>
</dbReference>
<feature type="transmembrane region" description="Helical" evidence="7">
    <location>
        <begin position="36"/>
        <end position="56"/>
    </location>
</feature>
<dbReference type="Gene3D" id="1.10.287.1260">
    <property type="match status" value="1"/>
</dbReference>
<evidence type="ECO:0000313" key="10">
    <source>
        <dbReference type="EMBL" id="XCG65391.1"/>
    </source>
</evidence>
<dbReference type="InterPro" id="IPR049142">
    <property type="entry name" value="MS_channel_1st"/>
</dbReference>
<dbReference type="SUPFAM" id="SSF50182">
    <property type="entry name" value="Sm-like ribonucleoproteins"/>
    <property type="match status" value="1"/>
</dbReference>
<sequence length="327" mass="34042">MPVQIVPDCAADVGSWCERIFSGTGVSWLAENAAGIVQAAGRILLIIVLALLARWIGKRAIGRATRAKEESSTPRFLRPLKARADVMVLGSQGVARRTQRAGSIGSLLISILSFTIWTVAIILILAEVGINVAPLLASAGIAGVALGFGAQNLVKDFLSGISMLLEDQYGVGDVVDLGQASGTVVAVNLRTTTVRGVDGTLWHVRNGEVLRVGNSSQGESVLNIDLPLSYRADAAKAGDIALARAATVAQDEEFADVIISPPEMQGVVSMTSGAVIIRLTTTVRAGSQWAFGRAVRGAIKEAFDSEGIQSPAADLRGFPADDAGSGI</sequence>
<dbReference type="GO" id="GO:0005886">
    <property type="term" value="C:plasma membrane"/>
    <property type="evidence" value="ECO:0007669"/>
    <property type="project" value="UniProtKB-SubCell"/>
</dbReference>
<feature type="domain" description="Mechanosensitive ion channel MscS" evidence="8">
    <location>
        <begin position="152"/>
        <end position="215"/>
    </location>
</feature>
<evidence type="ECO:0000256" key="3">
    <source>
        <dbReference type="ARBA" id="ARBA00022475"/>
    </source>
</evidence>
<feature type="domain" description="Mechanosensitive ion channel transmembrane helices 2/3" evidence="9">
    <location>
        <begin position="111"/>
        <end position="151"/>
    </location>
</feature>
<dbReference type="Pfam" id="PF00924">
    <property type="entry name" value="MS_channel_2nd"/>
    <property type="match status" value="1"/>
</dbReference>
<dbReference type="Gene3D" id="3.30.70.100">
    <property type="match status" value="1"/>
</dbReference>
<dbReference type="Gene3D" id="2.30.30.60">
    <property type="match status" value="1"/>
</dbReference>
<comment type="similarity">
    <text evidence="2">Belongs to the MscS (TC 1.A.23) family.</text>
</comment>
<evidence type="ECO:0000256" key="7">
    <source>
        <dbReference type="SAM" id="Phobius"/>
    </source>
</evidence>
<evidence type="ECO:0000256" key="5">
    <source>
        <dbReference type="ARBA" id="ARBA00022989"/>
    </source>
</evidence>
<name>A0AAU8DVH7_9ACTN</name>
<protein>
    <submittedName>
        <fullName evidence="10">Mechanosensitive ion channel family protein</fullName>
    </submittedName>
</protein>
<dbReference type="InterPro" id="IPR011066">
    <property type="entry name" value="MscS_channel_C_sf"/>
</dbReference>
<evidence type="ECO:0000259" key="9">
    <source>
        <dbReference type="Pfam" id="PF21088"/>
    </source>
</evidence>
<organism evidence="10">
    <name type="scientific">Nakamurella sp. A5-74</name>
    <dbReference type="NCBI Taxonomy" id="3158264"/>
    <lineage>
        <taxon>Bacteria</taxon>
        <taxon>Bacillati</taxon>
        <taxon>Actinomycetota</taxon>
        <taxon>Actinomycetes</taxon>
        <taxon>Nakamurellales</taxon>
        <taxon>Nakamurellaceae</taxon>
        <taxon>Nakamurella</taxon>
    </lineage>
</organism>
<dbReference type="EMBL" id="CP159218">
    <property type="protein sequence ID" value="XCG65391.1"/>
    <property type="molecule type" value="Genomic_DNA"/>
</dbReference>
<dbReference type="SUPFAM" id="SSF82861">
    <property type="entry name" value="Mechanosensitive channel protein MscS (YggB), transmembrane region"/>
    <property type="match status" value="1"/>
</dbReference>
<keyword evidence="4 7" id="KW-0812">Transmembrane</keyword>
<accession>A0AAU8DVH7</accession>
<dbReference type="InterPro" id="IPR045276">
    <property type="entry name" value="YbiO_bact"/>
</dbReference>
<evidence type="ECO:0000256" key="1">
    <source>
        <dbReference type="ARBA" id="ARBA00004651"/>
    </source>
</evidence>
<gene>
    <name evidence="10" type="ORF">ABLG96_08970</name>
</gene>
<feature type="transmembrane region" description="Helical" evidence="7">
    <location>
        <begin position="132"/>
        <end position="154"/>
    </location>
</feature>
<dbReference type="RefSeq" id="WP_353650996.1">
    <property type="nucleotide sequence ID" value="NZ_CP159218.1"/>
</dbReference>
<dbReference type="AlphaFoldDB" id="A0AAU8DVH7"/>
<evidence type="ECO:0000256" key="6">
    <source>
        <dbReference type="ARBA" id="ARBA00023136"/>
    </source>
</evidence>
<evidence type="ECO:0000256" key="4">
    <source>
        <dbReference type="ARBA" id="ARBA00022692"/>
    </source>
</evidence>
<dbReference type="SUPFAM" id="SSF82689">
    <property type="entry name" value="Mechanosensitive channel protein MscS (YggB), C-terminal domain"/>
    <property type="match status" value="1"/>
</dbReference>
<dbReference type="Pfam" id="PF21088">
    <property type="entry name" value="MS_channel_1st"/>
    <property type="match status" value="1"/>
</dbReference>
<dbReference type="InterPro" id="IPR023408">
    <property type="entry name" value="MscS_beta-dom_sf"/>
</dbReference>
<dbReference type="PANTHER" id="PTHR30460:SF0">
    <property type="entry name" value="MODERATE CONDUCTANCE MECHANOSENSITIVE CHANNEL YBIO"/>
    <property type="match status" value="1"/>
</dbReference>
<comment type="subcellular location">
    <subcellularLocation>
        <location evidence="1">Cell membrane</location>
        <topology evidence="1">Multi-pass membrane protein</topology>
    </subcellularLocation>
</comment>
<dbReference type="PANTHER" id="PTHR30460">
    <property type="entry name" value="MODERATE CONDUCTANCE MECHANOSENSITIVE CHANNEL YBIO"/>
    <property type="match status" value="1"/>
</dbReference>
<dbReference type="GO" id="GO:0008381">
    <property type="term" value="F:mechanosensitive monoatomic ion channel activity"/>
    <property type="evidence" value="ECO:0007669"/>
    <property type="project" value="InterPro"/>
</dbReference>
<evidence type="ECO:0000256" key="2">
    <source>
        <dbReference type="ARBA" id="ARBA00008017"/>
    </source>
</evidence>
<reference evidence="10" key="1">
    <citation type="submission" date="2024-05" db="EMBL/GenBank/DDBJ databases">
        <authorList>
            <person name="Cai S.Y."/>
            <person name="Jin L.M."/>
            <person name="Li H.R."/>
        </authorList>
    </citation>
    <scope>NUCLEOTIDE SEQUENCE</scope>
    <source>
        <strain evidence="10">A5-74</strain>
    </source>
</reference>
<keyword evidence="3" id="KW-1003">Cell membrane</keyword>
<dbReference type="InterPro" id="IPR010920">
    <property type="entry name" value="LSM_dom_sf"/>
</dbReference>
<dbReference type="InterPro" id="IPR011014">
    <property type="entry name" value="MscS_channel_TM-2"/>
</dbReference>
<keyword evidence="5 7" id="KW-1133">Transmembrane helix</keyword>
<dbReference type="FunFam" id="2.30.30.60:FF:000001">
    <property type="entry name" value="MscS Mechanosensitive ion channel"/>
    <property type="match status" value="1"/>
</dbReference>
<keyword evidence="6 7" id="KW-0472">Membrane</keyword>
<feature type="transmembrane region" description="Helical" evidence="7">
    <location>
        <begin position="104"/>
        <end position="126"/>
    </location>
</feature>